<organism evidence="1 2">
    <name type="scientific">Undibacterium terreum</name>
    <dbReference type="NCBI Taxonomy" id="1224302"/>
    <lineage>
        <taxon>Bacteria</taxon>
        <taxon>Pseudomonadati</taxon>
        <taxon>Pseudomonadota</taxon>
        <taxon>Betaproteobacteria</taxon>
        <taxon>Burkholderiales</taxon>
        <taxon>Oxalobacteraceae</taxon>
        <taxon>Undibacterium</taxon>
    </lineage>
</organism>
<accession>A0A916UCG3</accession>
<sequence length="47" mass="5317">MQAAIRTAKAAAEANEIEWEYAHIKIQLPHGRSYFKLPGHIALVERS</sequence>
<name>A0A916UCG3_9BURK</name>
<gene>
    <name evidence="1" type="ORF">GCM10011396_12860</name>
</gene>
<dbReference type="EMBL" id="BMED01000001">
    <property type="protein sequence ID" value="GGC67298.1"/>
    <property type="molecule type" value="Genomic_DNA"/>
</dbReference>
<comment type="caution">
    <text evidence="1">The sequence shown here is derived from an EMBL/GenBank/DDBJ whole genome shotgun (WGS) entry which is preliminary data.</text>
</comment>
<dbReference type="AlphaFoldDB" id="A0A916UCG3"/>
<reference evidence="1" key="2">
    <citation type="submission" date="2020-09" db="EMBL/GenBank/DDBJ databases">
        <authorList>
            <person name="Sun Q."/>
            <person name="Zhou Y."/>
        </authorList>
    </citation>
    <scope>NUCLEOTIDE SEQUENCE</scope>
    <source>
        <strain evidence="1">CGMCC 1.10998</strain>
    </source>
</reference>
<dbReference type="Proteomes" id="UP000637423">
    <property type="component" value="Unassembled WGS sequence"/>
</dbReference>
<keyword evidence="2" id="KW-1185">Reference proteome</keyword>
<protein>
    <submittedName>
        <fullName evidence="1">Uncharacterized protein</fullName>
    </submittedName>
</protein>
<reference evidence="1" key="1">
    <citation type="journal article" date="2014" name="Int. J. Syst. Evol. Microbiol.">
        <title>Complete genome sequence of Corynebacterium casei LMG S-19264T (=DSM 44701T), isolated from a smear-ripened cheese.</title>
        <authorList>
            <consortium name="US DOE Joint Genome Institute (JGI-PGF)"/>
            <person name="Walter F."/>
            <person name="Albersmeier A."/>
            <person name="Kalinowski J."/>
            <person name="Ruckert C."/>
        </authorList>
    </citation>
    <scope>NUCLEOTIDE SEQUENCE</scope>
    <source>
        <strain evidence="1">CGMCC 1.10998</strain>
    </source>
</reference>
<evidence type="ECO:0000313" key="2">
    <source>
        <dbReference type="Proteomes" id="UP000637423"/>
    </source>
</evidence>
<evidence type="ECO:0000313" key="1">
    <source>
        <dbReference type="EMBL" id="GGC67298.1"/>
    </source>
</evidence>
<proteinExistence type="predicted"/>